<comment type="similarity">
    <text evidence="11">Belongs to the fabD family.</text>
</comment>
<dbReference type="EMBL" id="JABEVU030000001">
    <property type="protein sequence ID" value="MDB0580292.1"/>
    <property type="molecule type" value="Genomic_DNA"/>
</dbReference>
<dbReference type="SUPFAM" id="SSF55048">
    <property type="entry name" value="Probable ACP-binding domain of malonyl-CoA ACP transacylase"/>
    <property type="match status" value="1"/>
</dbReference>
<dbReference type="SUPFAM" id="SSF52151">
    <property type="entry name" value="FabD/lysophospholipase-like"/>
    <property type="match status" value="1"/>
</dbReference>
<dbReference type="FunFam" id="3.30.70.250:FF:000001">
    <property type="entry name" value="Malonyl CoA-acyl carrier protein transacylase"/>
    <property type="match status" value="1"/>
</dbReference>
<evidence type="ECO:0000256" key="6">
    <source>
        <dbReference type="ARBA" id="ARBA00022832"/>
    </source>
</evidence>
<proteinExistence type="inferred from homology"/>
<dbReference type="InterPro" id="IPR016036">
    <property type="entry name" value="Malonyl_transacylase_ACP-bd"/>
</dbReference>
<keyword evidence="6" id="KW-0276">Fatty acid metabolism</keyword>
<dbReference type="InterPro" id="IPR001227">
    <property type="entry name" value="Ac_transferase_dom_sf"/>
</dbReference>
<keyword evidence="7" id="KW-0443">Lipid metabolism</keyword>
<dbReference type="NCBIfam" id="TIGR00128">
    <property type="entry name" value="fabD"/>
    <property type="match status" value="1"/>
</dbReference>
<evidence type="ECO:0000256" key="1">
    <source>
        <dbReference type="ARBA" id="ARBA00005194"/>
    </source>
</evidence>
<organism evidence="14 16">
    <name type="scientific">Salinicoccus roseus</name>
    <dbReference type="NCBI Taxonomy" id="45670"/>
    <lineage>
        <taxon>Bacteria</taxon>
        <taxon>Bacillati</taxon>
        <taxon>Bacillota</taxon>
        <taxon>Bacilli</taxon>
        <taxon>Bacillales</taxon>
        <taxon>Staphylococcaceae</taxon>
        <taxon>Salinicoccus</taxon>
    </lineage>
</organism>
<dbReference type="SMART" id="SM00827">
    <property type="entry name" value="PKS_AT"/>
    <property type="match status" value="1"/>
</dbReference>
<dbReference type="InterPro" id="IPR024925">
    <property type="entry name" value="Malonyl_CoA-ACP_transAc"/>
</dbReference>
<dbReference type="InterPro" id="IPR004410">
    <property type="entry name" value="Malonyl_CoA-ACP_transAc_FabD"/>
</dbReference>
<keyword evidence="5 11" id="KW-0808">Transferase</keyword>
<dbReference type="Proteomes" id="UP000527860">
    <property type="component" value="Unassembled WGS sequence"/>
</dbReference>
<dbReference type="InterPro" id="IPR014043">
    <property type="entry name" value="Acyl_transferase_dom"/>
</dbReference>
<dbReference type="Gene3D" id="3.40.366.10">
    <property type="entry name" value="Malonyl-Coenzyme A Acyl Carrier Protein, domain 2"/>
    <property type="match status" value="1"/>
</dbReference>
<keyword evidence="8" id="KW-0275">Fatty acid biosynthesis</keyword>
<evidence type="ECO:0000256" key="11">
    <source>
        <dbReference type="PIRNR" id="PIRNR000446"/>
    </source>
</evidence>
<evidence type="ECO:0000313" key="17">
    <source>
        <dbReference type="Proteomes" id="UP000527860"/>
    </source>
</evidence>
<dbReference type="PANTHER" id="PTHR42681:SF1">
    <property type="entry name" value="MALONYL-COA-ACYL CARRIER PROTEIN TRANSACYLASE, MITOCHONDRIAL"/>
    <property type="match status" value="1"/>
</dbReference>
<feature type="domain" description="Malonyl-CoA:ACP transacylase (MAT)" evidence="13">
    <location>
        <begin position="6"/>
        <end position="293"/>
    </location>
</feature>
<accession>A0A0C2HNK7</accession>
<evidence type="ECO:0000259" key="13">
    <source>
        <dbReference type="SMART" id="SM00827"/>
    </source>
</evidence>
<evidence type="ECO:0000256" key="5">
    <source>
        <dbReference type="ARBA" id="ARBA00022679"/>
    </source>
</evidence>
<dbReference type="GO" id="GO:0005829">
    <property type="term" value="C:cytosol"/>
    <property type="evidence" value="ECO:0007669"/>
    <property type="project" value="TreeGrafter"/>
</dbReference>
<evidence type="ECO:0000256" key="4">
    <source>
        <dbReference type="ARBA" id="ARBA00022516"/>
    </source>
</evidence>
<feature type="active site" evidence="12">
    <location>
        <position position="86"/>
    </location>
</feature>
<dbReference type="Pfam" id="PF00698">
    <property type="entry name" value="Acyl_transf_1"/>
    <property type="match status" value="1"/>
</dbReference>
<dbReference type="GO" id="GO:0006633">
    <property type="term" value="P:fatty acid biosynthetic process"/>
    <property type="evidence" value="ECO:0007669"/>
    <property type="project" value="UniProtKB-UniPathway"/>
</dbReference>
<dbReference type="InterPro" id="IPR050858">
    <property type="entry name" value="Mal-CoA-ACP_Trans/PKS_FabD"/>
</dbReference>
<dbReference type="UniPathway" id="UPA00094"/>
<evidence type="ECO:0000313" key="15">
    <source>
        <dbReference type="EMBL" id="MDB0580292.1"/>
    </source>
</evidence>
<dbReference type="AlphaFoldDB" id="A0A0C2HNK7"/>
<name>A0A0C2HNK7_9STAP</name>
<evidence type="ECO:0000256" key="7">
    <source>
        <dbReference type="ARBA" id="ARBA00023098"/>
    </source>
</evidence>
<evidence type="ECO:0000256" key="3">
    <source>
        <dbReference type="ARBA" id="ARBA00018953"/>
    </source>
</evidence>
<reference evidence="17" key="2">
    <citation type="submission" date="2020-04" db="EMBL/GenBank/DDBJ databases">
        <title>Genome analysis and biological profiling of marine Cellulosimicrobium funkei MOSEL-ME6.</title>
        <authorList>
            <person name="Tanveer F."/>
            <person name="Xie Y."/>
            <person name="Shinwari Z.K."/>
        </authorList>
    </citation>
    <scope>NUCLEOTIDE SEQUENCE [LARGE SCALE GENOMIC DNA]</scope>
    <source>
        <strain evidence="17">MOSEL-ME25</strain>
    </source>
</reference>
<comment type="caution">
    <text evidence="14">The sequence shown here is derived from an EMBL/GenBank/DDBJ whole genome shotgun (WGS) entry which is preliminary data.</text>
</comment>
<keyword evidence="4" id="KW-0444">Lipid biosynthesis</keyword>
<gene>
    <name evidence="15" type="primary">fabD</name>
    <name evidence="15" type="ORF">F7P68_0007095</name>
    <name evidence="14" type="ORF">SN16_05750</name>
</gene>
<comment type="pathway">
    <text evidence="1">Lipid metabolism; fatty acid biosynthesis.</text>
</comment>
<evidence type="ECO:0000256" key="8">
    <source>
        <dbReference type="ARBA" id="ARBA00023160"/>
    </source>
</evidence>
<evidence type="ECO:0000256" key="9">
    <source>
        <dbReference type="ARBA" id="ARBA00023315"/>
    </source>
</evidence>
<keyword evidence="17" id="KW-1185">Reference proteome</keyword>
<dbReference type="PANTHER" id="PTHR42681">
    <property type="entry name" value="MALONYL-COA-ACYL CARRIER PROTEIN TRANSACYLASE, MITOCHONDRIAL"/>
    <property type="match status" value="1"/>
</dbReference>
<dbReference type="STRING" id="45670.SN16_05750"/>
<comment type="catalytic activity">
    <reaction evidence="10 11">
        <text>holo-[ACP] + malonyl-CoA = malonyl-[ACP] + CoA</text>
        <dbReference type="Rhea" id="RHEA:41792"/>
        <dbReference type="Rhea" id="RHEA-COMP:9623"/>
        <dbReference type="Rhea" id="RHEA-COMP:9685"/>
        <dbReference type="ChEBI" id="CHEBI:57287"/>
        <dbReference type="ChEBI" id="CHEBI:57384"/>
        <dbReference type="ChEBI" id="CHEBI:64479"/>
        <dbReference type="ChEBI" id="CHEBI:78449"/>
        <dbReference type="EC" id="2.3.1.39"/>
    </reaction>
</comment>
<evidence type="ECO:0000256" key="10">
    <source>
        <dbReference type="ARBA" id="ARBA00048462"/>
    </source>
</evidence>
<protein>
    <recommendedName>
        <fullName evidence="3 11">Malonyl CoA-acyl carrier protein transacylase</fullName>
        <ecNumber evidence="2 11">2.3.1.39</ecNumber>
    </recommendedName>
</protein>
<dbReference type="InterPro" id="IPR016035">
    <property type="entry name" value="Acyl_Trfase/lysoPLipase"/>
</dbReference>
<reference evidence="14 16" key="1">
    <citation type="submission" date="2015-01" db="EMBL/GenBank/DDBJ databases">
        <title>Genome sequences of high lactate-tolerant strain Salinicoccus roseus W12 with industrial interest.</title>
        <authorList>
            <person name="Wang H."/>
            <person name="Yu B."/>
        </authorList>
    </citation>
    <scope>NUCLEOTIDE SEQUENCE [LARGE SCALE GENOMIC DNA]</scope>
    <source>
        <strain evidence="14 16">W12</strain>
    </source>
</reference>
<dbReference type="Proteomes" id="UP000031546">
    <property type="component" value="Unassembled WGS sequence"/>
</dbReference>
<dbReference type="Gene3D" id="3.30.70.250">
    <property type="entry name" value="Malonyl-CoA ACP transacylase, ACP-binding"/>
    <property type="match status" value="1"/>
</dbReference>
<dbReference type="EC" id="2.3.1.39" evidence="2 11"/>
<dbReference type="EMBL" id="JXII01000004">
    <property type="protein sequence ID" value="KIH71061.1"/>
    <property type="molecule type" value="Genomic_DNA"/>
</dbReference>
<sequence>MKKLILFPGQGAQYAGMAKDIYENSPEGRTLLDEVFMNVDFDLKSIMFEEDERLNQTEYTQPALFAHSLAVLAATGLKGDIVLGHSLGELPALVHAGVISVKDGVSIVAKRGELMSESTGGGMAAVIGMEYGALSELCESMSDQERKIQPANINAPDQIVVSGDRTLVDEFAAEAKARGARRVMPLNVSGAFHSHLMEPAKVEFRKFIEDIPFNAPVIPVIQNVSAKAETDPETIKAQLIDQLTSPVRFVECIEAAAAAGVEEAVEVGPKKVLNGLVRKIDRSIKTSNIDTMEQVKEFTNG</sequence>
<dbReference type="GeneID" id="77845054"/>
<feature type="active site" evidence="12">
    <location>
        <position position="193"/>
    </location>
</feature>
<evidence type="ECO:0000313" key="14">
    <source>
        <dbReference type="EMBL" id="KIH71061.1"/>
    </source>
</evidence>
<evidence type="ECO:0000256" key="2">
    <source>
        <dbReference type="ARBA" id="ARBA00013258"/>
    </source>
</evidence>
<keyword evidence="9 11" id="KW-0012">Acyltransferase</keyword>
<reference evidence="15 17" key="4">
    <citation type="submission" date="2022-12" db="EMBL/GenBank/DDBJ databases">
        <title>Genome analysis and biological profiling of marine Salinicoccus roseus MOSEL-ME25.</title>
        <authorList>
            <person name="Mirza F.T."/>
            <person name="Xie Y."/>
            <person name="Shinwari Z.K."/>
        </authorList>
    </citation>
    <scope>NUCLEOTIDE SEQUENCE [LARGE SCALE GENOMIC DNA]</scope>
    <source>
        <strain evidence="15 17">MOSEL-ME25</strain>
    </source>
</reference>
<reference evidence="15" key="3">
    <citation type="submission" date="2020-04" db="EMBL/GenBank/DDBJ databases">
        <authorList>
            <person name="Tanveer F."/>
            <person name="Xie Y."/>
            <person name="Shinwari Z.K."/>
        </authorList>
    </citation>
    <scope>NUCLEOTIDE SEQUENCE</scope>
    <source>
        <strain evidence="15">MOSEL-ME25</strain>
    </source>
</reference>
<evidence type="ECO:0000313" key="16">
    <source>
        <dbReference type="Proteomes" id="UP000031546"/>
    </source>
</evidence>
<dbReference type="GO" id="GO:0004314">
    <property type="term" value="F:[acyl-carrier-protein] S-malonyltransferase activity"/>
    <property type="evidence" value="ECO:0007669"/>
    <property type="project" value="UniProtKB-EC"/>
</dbReference>
<dbReference type="PIRSF" id="PIRSF000446">
    <property type="entry name" value="Mct"/>
    <property type="match status" value="1"/>
</dbReference>
<dbReference type="RefSeq" id="WP_040105660.1">
    <property type="nucleotide sequence ID" value="NZ_JABEVU030000001.1"/>
</dbReference>
<evidence type="ECO:0000256" key="12">
    <source>
        <dbReference type="PIRSR" id="PIRSR000446-1"/>
    </source>
</evidence>
<dbReference type="OrthoDB" id="9805460at2"/>